<protein>
    <submittedName>
        <fullName evidence="1">Uncharacterized protein</fullName>
    </submittedName>
</protein>
<evidence type="ECO:0000313" key="1">
    <source>
        <dbReference type="EMBL" id="KAG0418106.1"/>
    </source>
</evidence>
<proteinExistence type="predicted"/>
<dbReference type="Proteomes" id="UP000805193">
    <property type="component" value="Unassembled WGS sequence"/>
</dbReference>
<gene>
    <name evidence="1" type="ORF">HPB47_005126</name>
</gene>
<keyword evidence="2" id="KW-1185">Reference proteome</keyword>
<accession>A0AC60PF25</accession>
<dbReference type="EMBL" id="JABSTQ010010765">
    <property type="protein sequence ID" value="KAG0418106.1"/>
    <property type="molecule type" value="Genomic_DNA"/>
</dbReference>
<sequence>MNVVLLLSTLFGLVCLVSADLCGDVEKDPKRFELIFFCITSGASRQLREALVDVKRYTDCDSYVCTAKKFCRNGSYELEFLKFLE</sequence>
<name>A0AC60PF25_IXOPE</name>
<comment type="caution">
    <text evidence="1">The sequence shown here is derived from an EMBL/GenBank/DDBJ whole genome shotgun (WGS) entry which is preliminary data.</text>
</comment>
<evidence type="ECO:0000313" key="2">
    <source>
        <dbReference type="Proteomes" id="UP000805193"/>
    </source>
</evidence>
<reference evidence="1 2" key="1">
    <citation type="journal article" date="2020" name="Cell">
        <title>Large-Scale Comparative Analyses of Tick Genomes Elucidate Their Genetic Diversity and Vector Capacities.</title>
        <authorList>
            <consortium name="Tick Genome and Microbiome Consortium (TIGMIC)"/>
            <person name="Jia N."/>
            <person name="Wang J."/>
            <person name="Shi W."/>
            <person name="Du L."/>
            <person name="Sun Y."/>
            <person name="Zhan W."/>
            <person name="Jiang J.F."/>
            <person name="Wang Q."/>
            <person name="Zhang B."/>
            <person name="Ji P."/>
            <person name="Bell-Sakyi L."/>
            <person name="Cui X.M."/>
            <person name="Yuan T.T."/>
            <person name="Jiang B.G."/>
            <person name="Yang W.F."/>
            <person name="Lam T.T."/>
            <person name="Chang Q.C."/>
            <person name="Ding S.J."/>
            <person name="Wang X.J."/>
            <person name="Zhu J.G."/>
            <person name="Ruan X.D."/>
            <person name="Zhao L."/>
            <person name="Wei J.T."/>
            <person name="Ye R.Z."/>
            <person name="Que T.C."/>
            <person name="Du C.H."/>
            <person name="Zhou Y.H."/>
            <person name="Cheng J.X."/>
            <person name="Dai P.F."/>
            <person name="Guo W.B."/>
            <person name="Han X.H."/>
            <person name="Huang E.J."/>
            <person name="Li L.F."/>
            <person name="Wei W."/>
            <person name="Gao Y.C."/>
            <person name="Liu J.Z."/>
            <person name="Shao H.Z."/>
            <person name="Wang X."/>
            <person name="Wang C.C."/>
            <person name="Yang T.C."/>
            <person name="Huo Q.B."/>
            <person name="Li W."/>
            <person name="Chen H.Y."/>
            <person name="Chen S.E."/>
            <person name="Zhou L.G."/>
            <person name="Ni X.B."/>
            <person name="Tian J.H."/>
            <person name="Sheng Y."/>
            <person name="Liu T."/>
            <person name="Pan Y.S."/>
            <person name="Xia L.Y."/>
            <person name="Li J."/>
            <person name="Zhao F."/>
            <person name="Cao W.C."/>
        </authorList>
    </citation>
    <scope>NUCLEOTIDE SEQUENCE [LARGE SCALE GENOMIC DNA]</scope>
    <source>
        <strain evidence="1">Iper-2018</strain>
    </source>
</reference>
<feature type="non-terminal residue" evidence="1">
    <location>
        <position position="85"/>
    </location>
</feature>
<organism evidence="1 2">
    <name type="scientific">Ixodes persulcatus</name>
    <name type="common">Taiga tick</name>
    <dbReference type="NCBI Taxonomy" id="34615"/>
    <lineage>
        <taxon>Eukaryota</taxon>
        <taxon>Metazoa</taxon>
        <taxon>Ecdysozoa</taxon>
        <taxon>Arthropoda</taxon>
        <taxon>Chelicerata</taxon>
        <taxon>Arachnida</taxon>
        <taxon>Acari</taxon>
        <taxon>Parasitiformes</taxon>
        <taxon>Ixodida</taxon>
        <taxon>Ixodoidea</taxon>
        <taxon>Ixodidae</taxon>
        <taxon>Ixodinae</taxon>
        <taxon>Ixodes</taxon>
    </lineage>
</organism>